<feature type="non-terminal residue" evidence="2">
    <location>
        <position position="1"/>
    </location>
</feature>
<evidence type="ECO:0000313" key="2">
    <source>
        <dbReference type="EMBL" id="GFC94528.1"/>
    </source>
</evidence>
<feature type="transmembrane region" description="Helical" evidence="1">
    <location>
        <begin position="140"/>
        <end position="159"/>
    </location>
</feature>
<proteinExistence type="predicted"/>
<accession>A0A699SBS2</accession>
<dbReference type="EMBL" id="BKCJ011149210">
    <property type="protein sequence ID" value="GFC94528.1"/>
    <property type="molecule type" value="Genomic_DNA"/>
</dbReference>
<dbReference type="AlphaFoldDB" id="A0A699SBS2"/>
<sequence>PRCRRHAQLPGAGGHGRGRHLAHWRAPQAMAMAILRHGGGWRSSGQGHGGAAIGRRATRCGVSGFVGRKQRISAPGGRQNRPAGASFLLQCGAAGHLGGLDALRPQAAARHRMGLVAAGRRVHARGAVLGYFIFGDKVKFSVYPGIALLLLGVGLNVWYTSRQEAKEKPTD</sequence>
<organism evidence="2">
    <name type="scientific">Tanacetum cinerariifolium</name>
    <name type="common">Dalmatian daisy</name>
    <name type="synonym">Chrysanthemum cinerariifolium</name>
    <dbReference type="NCBI Taxonomy" id="118510"/>
    <lineage>
        <taxon>Eukaryota</taxon>
        <taxon>Viridiplantae</taxon>
        <taxon>Streptophyta</taxon>
        <taxon>Embryophyta</taxon>
        <taxon>Tracheophyta</taxon>
        <taxon>Spermatophyta</taxon>
        <taxon>Magnoliopsida</taxon>
        <taxon>eudicotyledons</taxon>
        <taxon>Gunneridae</taxon>
        <taxon>Pentapetalae</taxon>
        <taxon>asterids</taxon>
        <taxon>campanulids</taxon>
        <taxon>Asterales</taxon>
        <taxon>Asteraceae</taxon>
        <taxon>Asteroideae</taxon>
        <taxon>Anthemideae</taxon>
        <taxon>Anthemidinae</taxon>
        <taxon>Tanacetum</taxon>
    </lineage>
</organism>
<keyword evidence="1" id="KW-0812">Transmembrane</keyword>
<evidence type="ECO:0000256" key="1">
    <source>
        <dbReference type="SAM" id="Phobius"/>
    </source>
</evidence>
<comment type="caution">
    <text evidence="2">The sequence shown here is derived from an EMBL/GenBank/DDBJ whole genome shotgun (WGS) entry which is preliminary data.</text>
</comment>
<keyword evidence="1" id="KW-1133">Transmembrane helix</keyword>
<reference evidence="2" key="1">
    <citation type="journal article" date="2019" name="Sci. Rep.">
        <title>Draft genome of Tanacetum cinerariifolium, the natural source of mosquito coil.</title>
        <authorList>
            <person name="Yamashiro T."/>
            <person name="Shiraishi A."/>
            <person name="Satake H."/>
            <person name="Nakayama K."/>
        </authorList>
    </citation>
    <scope>NUCLEOTIDE SEQUENCE</scope>
</reference>
<keyword evidence="1" id="KW-0472">Membrane</keyword>
<gene>
    <name evidence="2" type="ORF">Tci_866498</name>
</gene>
<name>A0A699SBS2_TANCI</name>
<protein>
    <submittedName>
        <fullName evidence="2">Uncharacterized protein</fullName>
    </submittedName>
</protein>